<dbReference type="KEGG" id="ppd:Ppro_0997"/>
<evidence type="ECO:0000313" key="3">
    <source>
        <dbReference type="Proteomes" id="UP000006732"/>
    </source>
</evidence>
<dbReference type="AlphaFoldDB" id="A1AMQ4"/>
<evidence type="ECO:0000313" key="2">
    <source>
        <dbReference type="EMBL" id="ABK98624.1"/>
    </source>
</evidence>
<name>A1AMQ4_PELPD</name>
<proteinExistence type="predicted"/>
<reference evidence="2 3" key="1">
    <citation type="submission" date="2006-10" db="EMBL/GenBank/DDBJ databases">
        <title>Complete sequence of chromosome of Pelobacter propionicus DSM 2379.</title>
        <authorList>
            <consortium name="US DOE Joint Genome Institute"/>
            <person name="Copeland A."/>
            <person name="Lucas S."/>
            <person name="Lapidus A."/>
            <person name="Barry K."/>
            <person name="Detter J.C."/>
            <person name="Glavina del Rio T."/>
            <person name="Hammon N."/>
            <person name="Israni S."/>
            <person name="Dalin E."/>
            <person name="Tice H."/>
            <person name="Pitluck S."/>
            <person name="Saunders E."/>
            <person name="Brettin T."/>
            <person name="Bruce D."/>
            <person name="Han C."/>
            <person name="Tapia R."/>
            <person name="Schmutz J."/>
            <person name="Larimer F."/>
            <person name="Land M."/>
            <person name="Hauser L."/>
            <person name="Kyrpides N."/>
            <person name="Kim E."/>
            <person name="Lovley D."/>
            <person name="Richardson P."/>
        </authorList>
    </citation>
    <scope>NUCLEOTIDE SEQUENCE [LARGE SCALE GENOMIC DNA]</scope>
    <source>
        <strain evidence="3">DSM 2379 / NBRC 103807 / OttBd1</strain>
    </source>
</reference>
<protein>
    <submittedName>
        <fullName evidence="2">Type IV pilus assembly PilZ</fullName>
    </submittedName>
</protein>
<dbReference type="EMBL" id="CP000482">
    <property type="protein sequence ID" value="ABK98624.1"/>
    <property type="molecule type" value="Genomic_DNA"/>
</dbReference>
<organism evidence="2 3">
    <name type="scientific">Pelobacter propionicus (strain DSM 2379 / NBRC 103807 / OttBd1)</name>
    <dbReference type="NCBI Taxonomy" id="338966"/>
    <lineage>
        <taxon>Bacteria</taxon>
        <taxon>Pseudomonadati</taxon>
        <taxon>Thermodesulfobacteriota</taxon>
        <taxon>Desulfuromonadia</taxon>
        <taxon>Desulfuromonadales</taxon>
        <taxon>Desulfuromonadaceae</taxon>
        <taxon>Pelobacter</taxon>
    </lineage>
</organism>
<dbReference type="GO" id="GO:0035438">
    <property type="term" value="F:cyclic-di-GMP binding"/>
    <property type="evidence" value="ECO:0007669"/>
    <property type="project" value="InterPro"/>
</dbReference>
<keyword evidence="3" id="KW-1185">Reference proteome</keyword>
<dbReference type="Proteomes" id="UP000006732">
    <property type="component" value="Chromosome"/>
</dbReference>
<dbReference type="InterPro" id="IPR009875">
    <property type="entry name" value="PilZ_domain"/>
</dbReference>
<accession>A1AMQ4</accession>
<gene>
    <name evidence="2" type="ordered locus">Ppro_0997</name>
</gene>
<sequence length="96" mass="10813">MRMADQSFEALTENLSLNGLYIRTDRQLPLGKRAAISLNLPSASTSSTITVDGEVVRNDKNGMAFQFKSMDFELFSHLKTVIGRKAPLRLNEYYLV</sequence>
<dbReference type="Gene3D" id="2.40.10.220">
    <property type="entry name" value="predicted glycosyltransferase like domains"/>
    <property type="match status" value="1"/>
</dbReference>
<dbReference type="HOGENOM" id="CLU_2357224_0_0_7"/>
<feature type="domain" description="PilZ" evidence="1">
    <location>
        <begin position="3"/>
        <end position="81"/>
    </location>
</feature>
<evidence type="ECO:0000259" key="1">
    <source>
        <dbReference type="Pfam" id="PF07238"/>
    </source>
</evidence>
<dbReference type="SUPFAM" id="SSF141371">
    <property type="entry name" value="PilZ domain-like"/>
    <property type="match status" value="1"/>
</dbReference>
<dbReference type="Pfam" id="PF07238">
    <property type="entry name" value="PilZ"/>
    <property type="match status" value="1"/>
</dbReference>